<keyword evidence="1" id="KW-0472">Membrane</keyword>
<feature type="transmembrane region" description="Helical" evidence="1">
    <location>
        <begin position="71"/>
        <end position="92"/>
    </location>
</feature>
<gene>
    <name evidence="3" type="ORF">D9619_012089</name>
</gene>
<accession>A0A8H5B7S4</accession>
<feature type="domain" description="DUF6534" evidence="2">
    <location>
        <begin position="194"/>
        <end position="279"/>
    </location>
</feature>
<name>A0A8H5B7S4_9AGAR</name>
<feature type="transmembrane region" description="Helical" evidence="1">
    <location>
        <begin position="143"/>
        <end position="165"/>
    </location>
</feature>
<dbReference type="InterPro" id="IPR045339">
    <property type="entry name" value="DUF6534"/>
</dbReference>
<feature type="transmembrane region" description="Helical" evidence="1">
    <location>
        <begin position="229"/>
        <end position="249"/>
    </location>
</feature>
<dbReference type="Proteomes" id="UP000567179">
    <property type="component" value="Unassembled WGS sequence"/>
</dbReference>
<keyword evidence="1" id="KW-0812">Transmembrane</keyword>
<keyword evidence="1" id="KW-1133">Transmembrane helix</keyword>
<sequence length="337" mass="37059">MVFNSTSIPEDINKTSGPQVQKLFQSEGTMIEVVDGGHLVAINSSAQHGTTGSPEHLYSLAFPKDVIYMKIIVYGLYLLELAQSIFIIQNAYQTFVLEFGDIAVFDKIGTGWLSVPIMTTITTSIVQIYYAHRIRRLSESNKVAIVIVVLSLIQLGGGLALGVYAQRAKTYPVLESPQMLLLGGVSTGIWNVGSVICDLIIAVYMTYYLSRYDSSIRQTKEILRKFIRLTIETGTLTTTVGIVCFSLAILPNSPYYYQVAMGILGKIYANSMLVLINSRMILGSNEDQDTVITAPIGFAKTRQSHEGLSQFQPGGNMDEIQSQLRSNAVDLNTTEKA</sequence>
<dbReference type="AlphaFoldDB" id="A0A8H5B7S4"/>
<organism evidence="3 4">
    <name type="scientific">Psilocybe cf. subviscida</name>
    <dbReference type="NCBI Taxonomy" id="2480587"/>
    <lineage>
        <taxon>Eukaryota</taxon>
        <taxon>Fungi</taxon>
        <taxon>Dikarya</taxon>
        <taxon>Basidiomycota</taxon>
        <taxon>Agaricomycotina</taxon>
        <taxon>Agaricomycetes</taxon>
        <taxon>Agaricomycetidae</taxon>
        <taxon>Agaricales</taxon>
        <taxon>Agaricineae</taxon>
        <taxon>Strophariaceae</taxon>
        <taxon>Psilocybe</taxon>
    </lineage>
</organism>
<evidence type="ECO:0000313" key="4">
    <source>
        <dbReference type="Proteomes" id="UP000567179"/>
    </source>
</evidence>
<comment type="caution">
    <text evidence="3">The sequence shown here is derived from an EMBL/GenBank/DDBJ whole genome shotgun (WGS) entry which is preliminary data.</text>
</comment>
<proteinExistence type="predicted"/>
<feature type="transmembrane region" description="Helical" evidence="1">
    <location>
        <begin position="255"/>
        <end position="276"/>
    </location>
</feature>
<protein>
    <recommendedName>
        <fullName evidence="2">DUF6534 domain-containing protein</fullName>
    </recommendedName>
</protein>
<evidence type="ECO:0000256" key="1">
    <source>
        <dbReference type="SAM" id="Phobius"/>
    </source>
</evidence>
<dbReference type="Pfam" id="PF20152">
    <property type="entry name" value="DUF6534"/>
    <property type="match status" value="1"/>
</dbReference>
<feature type="transmembrane region" description="Helical" evidence="1">
    <location>
        <begin position="112"/>
        <end position="131"/>
    </location>
</feature>
<dbReference type="EMBL" id="JAACJJ010000031">
    <property type="protein sequence ID" value="KAF5318152.1"/>
    <property type="molecule type" value="Genomic_DNA"/>
</dbReference>
<reference evidence="3 4" key="1">
    <citation type="journal article" date="2020" name="ISME J.">
        <title>Uncovering the hidden diversity of litter-decomposition mechanisms in mushroom-forming fungi.</title>
        <authorList>
            <person name="Floudas D."/>
            <person name="Bentzer J."/>
            <person name="Ahren D."/>
            <person name="Johansson T."/>
            <person name="Persson P."/>
            <person name="Tunlid A."/>
        </authorList>
    </citation>
    <scope>NUCLEOTIDE SEQUENCE [LARGE SCALE GENOMIC DNA]</scope>
    <source>
        <strain evidence="3 4">CBS 101986</strain>
    </source>
</reference>
<dbReference type="OrthoDB" id="2536347at2759"/>
<evidence type="ECO:0000313" key="3">
    <source>
        <dbReference type="EMBL" id="KAF5318152.1"/>
    </source>
</evidence>
<evidence type="ECO:0000259" key="2">
    <source>
        <dbReference type="Pfam" id="PF20152"/>
    </source>
</evidence>
<keyword evidence="4" id="KW-1185">Reference proteome</keyword>
<dbReference type="PANTHER" id="PTHR40465">
    <property type="entry name" value="CHROMOSOME 1, WHOLE GENOME SHOTGUN SEQUENCE"/>
    <property type="match status" value="1"/>
</dbReference>
<dbReference type="PANTHER" id="PTHR40465:SF1">
    <property type="entry name" value="DUF6534 DOMAIN-CONTAINING PROTEIN"/>
    <property type="match status" value="1"/>
</dbReference>
<feature type="transmembrane region" description="Helical" evidence="1">
    <location>
        <begin position="185"/>
        <end position="209"/>
    </location>
</feature>